<proteinExistence type="predicted"/>
<keyword evidence="1" id="KW-0229">DNA integration</keyword>
<dbReference type="EMBL" id="CP133838">
    <property type="protein sequence ID" value="WMY75930.1"/>
    <property type="molecule type" value="Genomic_DNA"/>
</dbReference>
<name>A0ABY9SGG4_9ENTR</name>
<evidence type="ECO:0000256" key="1">
    <source>
        <dbReference type="ARBA" id="ARBA00022908"/>
    </source>
</evidence>
<evidence type="ECO:0000313" key="7">
    <source>
        <dbReference type="Proteomes" id="UP001246690"/>
    </source>
</evidence>
<evidence type="ECO:0000256" key="4">
    <source>
        <dbReference type="PROSITE-ProRule" id="PRU10137"/>
    </source>
</evidence>
<sequence>MAVITYLRVSTNDQATENQRRQIIDAGYLCEGDFEFCDEGISGAVPASKRALLQSFTAAYFSSTFCQPIRRKTL</sequence>
<feature type="active site" description="O-(5'-phospho-DNA)-serine intermediate" evidence="4">
    <location>
        <position position="10"/>
    </location>
</feature>
<dbReference type="RefSeq" id="WP_309878370.1">
    <property type="nucleotide sequence ID" value="NZ_CP133838.1"/>
</dbReference>
<dbReference type="InterPro" id="IPR006118">
    <property type="entry name" value="Recombinase_CS"/>
</dbReference>
<dbReference type="InterPro" id="IPR036162">
    <property type="entry name" value="Resolvase-like_N_sf"/>
</dbReference>
<reference evidence="6 7" key="1">
    <citation type="submission" date="2023-09" db="EMBL/GenBank/DDBJ databases">
        <title>Buttiauxella selenatireducens sp. nov., isolated from the rhizosphere of Cardamine hupingshanesis.</title>
        <authorList>
            <person name="Zhang S."/>
            <person name="Xu Z."/>
            <person name="Wang H."/>
            <person name="Guo Y."/>
        </authorList>
    </citation>
    <scope>NUCLEOTIDE SEQUENCE [LARGE SCALE GENOMIC DNA]</scope>
    <source>
        <strain evidence="6 7">R73</strain>
    </source>
</reference>
<dbReference type="PROSITE" id="PS00397">
    <property type="entry name" value="RECOMBINASES_1"/>
    <property type="match status" value="1"/>
</dbReference>
<keyword evidence="3" id="KW-0233">DNA recombination</keyword>
<keyword evidence="7" id="KW-1185">Reference proteome</keyword>
<dbReference type="InterPro" id="IPR006119">
    <property type="entry name" value="Resolv_N"/>
</dbReference>
<evidence type="ECO:0000259" key="5">
    <source>
        <dbReference type="Pfam" id="PF00239"/>
    </source>
</evidence>
<dbReference type="Proteomes" id="UP001246690">
    <property type="component" value="Chromosome"/>
</dbReference>
<feature type="domain" description="Resolvase/invertase-type recombinase catalytic" evidence="5">
    <location>
        <begin position="3"/>
        <end position="55"/>
    </location>
</feature>
<evidence type="ECO:0000313" key="6">
    <source>
        <dbReference type="EMBL" id="WMY75930.1"/>
    </source>
</evidence>
<dbReference type="Gene3D" id="3.40.50.1390">
    <property type="entry name" value="Resolvase, N-terminal catalytic domain"/>
    <property type="match status" value="1"/>
</dbReference>
<gene>
    <name evidence="6" type="ORF">RHD99_08335</name>
</gene>
<accession>A0ABY9SGG4</accession>
<organism evidence="6 7">
    <name type="scientific">Buttiauxella selenatireducens</name>
    <dbReference type="NCBI Taxonomy" id="3073902"/>
    <lineage>
        <taxon>Bacteria</taxon>
        <taxon>Pseudomonadati</taxon>
        <taxon>Pseudomonadota</taxon>
        <taxon>Gammaproteobacteria</taxon>
        <taxon>Enterobacterales</taxon>
        <taxon>Enterobacteriaceae</taxon>
        <taxon>Buttiauxella</taxon>
    </lineage>
</organism>
<evidence type="ECO:0000256" key="2">
    <source>
        <dbReference type="ARBA" id="ARBA00023125"/>
    </source>
</evidence>
<protein>
    <submittedName>
        <fullName evidence="6">Recombinase family protein</fullName>
    </submittedName>
</protein>
<dbReference type="Pfam" id="PF00239">
    <property type="entry name" value="Resolvase"/>
    <property type="match status" value="1"/>
</dbReference>
<dbReference type="SUPFAM" id="SSF53041">
    <property type="entry name" value="Resolvase-like"/>
    <property type="match status" value="1"/>
</dbReference>
<evidence type="ECO:0000256" key="3">
    <source>
        <dbReference type="ARBA" id="ARBA00023172"/>
    </source>
</evidence>
<keyword evidence="2" id="KW-0238">DNA-binding</keyword>